<dbReference type="Pfam" id="PF07690">
    <property type="entry name" value="MFS_1"/>
    <property type="match status" value="1"/>
</dbReference>
<evidence type="ECO:0000313" key="5">
    <source>
        <dbReference type="EMBL" id="SCZ08720.1"/>
    </source>
</evidence>
<reference evidence="5 6" key="1">
    <citation type="submission" date="2016-10" db="EMBL/GenBank/DDBJ databases">
        <authorList>
            <person name="de Groot N.N."/>
        </authorList>
    </citation>
    <scope>NUCLEOTIDE SEQUENCE [LARGE SCALE GENOMIC DNA]</scope>
    <source>
        <strain evidence="5 6">CGMCC 1.7666</strain>
    </source>
</reference>
<dbReference type="Proteomes" id="UP000199569">
    <property type="component" value="Unassembled WGS sequence"/>
</dbReference>
<protein>
    <submittedName>
        <fullName evidence="5">Major Facilitator Superfamily protein</fullName>
    </submittedName>
</protein>
<evidence type="ECO:0000256" key="2">
    <source>
        <dbReference type="ARBA" id="ARBA00022989"/>
    </source>
</evidence>
<gene>
    <name evidence="5" type="ORF">SAMN02927923_03983</name>
</gene>
<dbReference type="GO" id="GO:0022857">
    <property type="term" value="F:transmembrane transporter activity"/>
    <property type="evidence" value="ECO:0007669"/>
    <property type="project" value="InterPro"/>
</dbReference>
<keyword evidence="1 4" id="KW-0812">Transmembrane</keyword>
<sequence length="257" mass="26247">MLAKPIAADTGWSLGWVVGRLSIGLLAAGLVAPRVGRTIDAKGGRPVLVASSVLLATGLATLALAHSLPVYLMAWLVMGVGMGSGLYDAGFATLGRLYGKDARRAITTLTLWGGFASTVCWPLSAWLVENFGWRGACAAYAAIHVLVSLPLHGFVVPGIGSVRSGSTASGTKPEPSSPPPLTETRRIRAFALLATVLTLGAVTASMIGVHLLTFLQARGLGLAAAVALGALIGPSQVGARIVEMAFGPLPPRSASTC</sequence>
<organism evidence="5 6">
    <name type="scientific">Microvirga guangxiensis</name>
    <dbReference type="NCBI Taxonomy" id="549386"/>
    <lineage>
        <taxon>Bacteria</taxon>
        <taxon>Pseudomonadati</taxon>
        <taxon>Pseudomonadota</taxon>
        <taxon>Alphaproteobacteria</taxon>
        <taxon>Hyphomicrobiales</taxon>
        <taxon>Methylobacteriaceae</taxon>
        <taxon>Microvirga</taxon>
    </lineage>
</organism>
<feature type="transmembrane region" description="Helical" evidence="4">
    <location>
        <begin position="133"/>
        <end position="156"/>
    </location>
</feature>
<dbReference type="PANTHER" id="PTHR11360">
    <property type="entry name" value="MONOCARBOXYLATE TRANSPORTER"/>
    <property type="match status" value="1"/>
</dbReference>
<dbReference type="PANTHER" id="PTHR11360:SF308">
    <property type="entry name" value="BLL3089 PROTEIN"/>
    <property type="match status" value="1"/>
</dbReference>
<evidence type="ECO:0000256" key="1">
    <source>
        <dbReference type="ARBA" id="ARBA00022692"/>
    </source>
</evidence>
<dbReference type="SUPFAM" id="SSF103473">
    <property type="entry name" value="MFS general substrate transporter"/>
    <property type="match status" value="1"/>
</dbReference>
<feature type="transmembrane region" description="Helical" evidence="4">
    <location>
        <begin position="47"/>
        <end position="66"/>
    </location>
</feature>
<feature type="transmembrane region" description="Helical" evidence="4">
    <location>
        <begin position="12"/>
        <end position="35"/>
    </location>
</feature>
<accession>A0A1G5L8Y6</accession>
<dbReference type="InterPro" id="IPR036259">
    <property type="entry name" value="MFS_trans_sf"/>
</dbReference>
<dbReference type="InterPro" id="IPR011701">
    <property type="entry name" value="MFS"/>
</dbReference>
<evidence type="ECO:0000256" key="4">
    <source>
        <dbReference type="SAM" id="Phobius"/>
    </source>
</evidence>
<keyword evidence="2 4" id="KW-1133">Transmembrane helix</keyword>
<keyword evidence="6" id="KW-1185">Reference proteome</keyword>
<dbReference type="STRING" id="549386.SAMN02927923_03983"/>
<evidence type="ECO:0000256" key="3">
    <source>
        <dbReference type="ARBA" id="ARBA00023136"/>
    </source>
</evidence>
<feature type="transmembrane region" description="Helical" evidence="4">
    <location>
        <begin position="190"/>
        <end position="214"/>
    </location>
</feature>
<feature type="transmembrane region" description="Helical" evidence="4">
    <location>
        <begin position="106"/>
        <end position="127"/>
    </location>
</feature>
<dbReference type="InterPro" id="IPR050327">
    <property type="entry name" value="Proton-linked_MCT"/>
</dbReference>
<proteinExistence type="predicted"/>
<name>A0A1G5L8Y6_9HYPH</name>
<dbReference type="EMBL" id="FMVJ01000015">
    <property type="protein sequence ID" value="SCZ08720.1"/>
    <property type="molecule type" value="Genomic_DNA"/>
</dbReference>
<feature type="transmembrane region" description="Helical" evidence="4">
    <location>
        <begin position="72"/>
        <end position="94"/>
    </location>
</feature>
<keyword evidence="3 4" id="KW-0472">Membrane</keyword>
<evidence type="ECO:0000313" key="6">
    <source>
        <dbReference type="Proteomes" id="UP000199569"/>
    </source>
</evidence>
<dbReference type="AlphaFoldDB" id="A0A1G5L8Y6"/>
<dbReference type="Gene3D" id="1.20.1250.20">
    <property type="entry name" value="MFS general substrate transporter like domains"/>
    <property type="match status" value="1"/>
</dbReference>